<dbReference type="SUPFAM" id="SSF49503">
    <property type="entry name" value="Cupredoxins"/>
    <property type="match status" value="1"/>
</dbReference>
<dbReference type="Pfam" id="PF02298">
    <property type="entry name" value="Cu_bind_like"/>
    <property type="match status" value="1"/>
</dbReference>
<evidence type="ECO:0000256" key="12">
    <source>
        <dbReference type="ARBA" id="ARBA00023170"/>
    </source>
</evidence>
<dbReference type="PANTHER" id="PTHR48053">
    <property type="entry name" value="LEUCINE RICH REPEAT FAMILY PROTEIN, EXPRESSED"/>
    <property type="match status" value="1"/>
</dbReference>
<dbReference type="Gene3D" id="2.60.40.420">
    <property type="entry name" value="Cupredoxins - blue copper proteins"/>
    <property type="match status" value="1"/>
</dbReference>
<dbReference type="SUPFAM" id="SSF52058">
    <property type="entry name" value="L domain-like"/>
    <property type="match status" value="1"/>
</dbReference>
<dbReference type="Proteomes" id="UP000507222">
    <property type="component" value="Unassembled WGS sequence"/>
</dbReference>
<keyword evidence="10 16" id="KW-0472">Membrane</keyword>
<dbReference type="CDD" id="cd11019">
    <property type="entry name" value="OsENODL1_like"/>
    <property type="match status" value="1"/>
</dbReference>
<dbReference type="InterPro" id="IPR008972">
    <property type="entry name" value="Cupredoxin"/>
</dbReference>
<dbReference type="GO" id="GO:0098552">
    <property type="term" value="C:side of membrane"/>
    <property type="evidence" value="ECO:0007669"/>
    <property type="project" value="UniProtKB-KW"/>
</dbReference>
<dbReference type="InterPro" id="IPR001611">
    <property type="entry name" value="Leu-rich_rpt"/>
</dbReference>
<keyword evidence="14" id="KW-0449">Lipoprotein</keyword>
<evidence type="ECO:0000256" key="16">
    <source>
        <dbReference type="SAM" id="Phobius"/>
    </source>
</evidence>
<dbReference type="SMART" id="SM00369">
    <property type="entry name" value="LRR_TYP"/>
    <property type="match status" value="3"/>
</dbReference>
<dbReference type="AlphaFoldDB" id="A0A6J5UYU8"/>
<dbReference type="EMBL" id="CAEKDK010000005">
    <property type="protein sequence ID" value="CAB4281222.1"/>
    <property type="molecule type" value="Genomic_DNA"/>
</dbReference>
<dbReference type="Pfam" id="PF13855">
    <property type="entry name" value="LRR_8"/>
    <property type="match status" value="1"/>
</dbReference>
<evidence type="ECO:0000256" key="7">
    <source>
        <dbReference type="ARBA" id="ARBA00022737"/>
    </source>
</evidence>
<evidence type="ECO:0000256" key="5">
    <source>
        <dbReference type="ARBA" id="ARBA00022622"/>
    </source>
</evidence>
<keyword evidence="16" id="KW-0812">Transmembrane</keyword>
<evidence type="ECO:0000256" key="2">
    <source>
        <dbReference type="ARBA" id="ARBA00004609"/>
    </source>
</evidence>
<dbReference type="InterPro" id="IPR003591">
    <property type="entry name" value="Leu-rich_rpt_typical-subtyp"/>
</dbReference>
<evidence type="ECO:0000256" key="4">
    <source>
        <dbReference type="ARBA" id="ARBA00022614"/>
    </source>
</evidence>
<proteinExistence type="inferred from homology"/>
<dbReference type="Gene3D" id="3.80.10.10">
    <property type="entry name" value="Ribonuclease Inhibitor"/>
    <property type="match status" value="3"/>
</dbReference>
<dbReference type="FunFam" id="2.60.40.420:FF:000010">
    <property type="entry name" value="Early nodulin-like protein 1"/>
    <property type="match status" value="1"/>
</dbReference>
<evidence type="ECO:0000256" key="3">
    <source>
        <dbReference type="ARBA" id="ARBA00022475"/>
    </source>
</evidence>
<dbReference type="GO" id="GO:0005886">
    <property type="term" value="C:plasma membrane"/>
    <property type="evidence" value="ECO:0007669"/>
    <property type="project" value="UniProtKB-SubCell"/>
</dbReference>
<reference evidence="18 19" key="1">
    <citation type="submission" date="2020-05" db="EMBL/GenBank/DDBJ databases">
        <authorList>
            <person name="Campoy J."/>
            <person name="Schneeberger K."/>
            <person name="Spophaly S."/>
        </authorList>
    </citation>
    <scope>NUCLEOTIDE SEQUENCE [LARGE SCALE GENOMIC DNA]</scope>
    <source>
        <strain evidence="18">PruArmRojPasFocal</strain>
    </source>
</reference>
<keyword evidence="13" id="KW-0325">Glycoprotein</keyword>
<dbReference type="FunFam" id="3.80.10.10:FF:000269">
    <property type="entry name" value="Piriformospora indica-insensitive protein 2"/>
    <property type="match status" value="1"/>
</dbReference>
<sequence length="686" mass="75826">MFVLVLVQAADPSSSEAPMHKAEQQALYSAVQAFVGSWWNGSDLYPDPCGWTPIQKCFNDHAQGVYCDLYNDFWYVSVINIGPLYDNSLRCTTNIAEFSHHLFNLKHLKVLSFFSCFLSPSQNPITISTSNWEKLANSLESLEFRSNPGLIGTVPNTFGYLRNLQSLVLLENGLGGNLPEEIGTLVNLRRLVLAGNQFSGKIPESFGGLSKLLILDASRNKLSGSLPLTFGSLTSLLKLDLSNNMLEGKLPREIGRLKNLTLLDLGSNKISGGLTQSLEELVSVKEMVISNNPIGGGLKSIEWQNLQSLEILDLSNTCLTGNIHKSMAEMKRLRFLGLNSNNLSGRVSPRLAALPCIGALYLYGNNFTGELEFSESFYRRMGRRFGAWNNPKLCYRAEVNSTGHVPYGVKSCKQETTINISGNVPSNAKFSEANWDHSIQFVASLGFSSCNLDGVLWAAAQHRKFMILSYFYHTVRNIFLTVLSSSQLVSLNSLILSCPLKNSCTKSKIGLAQRLPSTSPPPPLFTPNNPHFQVLFVTCTKFEVGGKNGWEVPKSKNDQQMYNQWASDNRFKVDDTLHFNYTKDSVLVVTKDEYEKCHSAHPIFFSNNGVTVFTLDRPGLFYFISGVSGHCERGQKMIIKVLEPASPPQSADQNEQKNDAAVAMATISSATLISCIMSFVGIGFNS</sequence>
<keyword evidence="5" id="KW-0336">GPI-anchor</keyword>
<evidence type="ECO:0000313" key="18">
    <source>
        <dbReference type="EMBL" id="CAB4281222.1"/>
    </source>
</evidence>
<dbReference type="InterPro" id="IPR032675">
    <property type="entry name" value="LRR_dom_sf"/>
</dbReference>
<evidence type="ECO:0000256" key="13">
    <source>
        <dbReference type="ARBA" id="ARBA00023180"/>
    </source>
</evidence>
<keyword evidence="3" id="KW-1003">Cell membrane</keyword>
<comment type="subcellular location">
    <subcellularLocation>
        <location evidence="2">Cell membrane</location>
        <topology evidence="2">Lipid-anchor</topology>
        <topology evidence="2">GPI-anchor</topology>
    </subcellularLocation>
    <subcellularLocation>
        <location evidence="1">Membrane</location>
        <topology evidence="1">Single-pass type I membrane protein</topology>
    </subcellularLocation>
</comment>
<comment type="similarity">
    <text evidence="15">Belongs to the early nodulin-like (ENODL) family.</text>
</comment>
<feature type="domain" description="Phytocyanin" evidence="17">
    <location>
        <begin position="540"/>
        <end position="643"/>
    </location>
</feature>
<keyword evidence="4" id="KW-0433">Leucine-rich repeat</keyword>
<keyword evidence="12" id="KW-0675">Receptor</keyword>
<dbReference type="InterPro" id="IPR003245">
    <property type="entry name" value="Phytocyanin_dom"/>
</dbReference>
<dbReference type="GO" id="GO:0009055">
    <property type="term" value="F:electron transfer activity"/>
    <property type="evidence" value="ECO:0007669"/>
    <property type="project" value="InterPro"/>
</dbReference>
<keyword evidence="16" id="KW-1133">Transmembrane helix</keyword>
<evidence type="ECO:0000256" key="6">
    <source>
        <dbReference type="ARBA" id="ARBA00022729"/>
    </source>
</evidence>
<organism evidence="18 19">
    <name type="scientific">Prunus armeniaca</name>
    <name type="common">Apricot</name>
    <name type="synonym">Armeniaca vulgaris</name>
    <dbReference type="NCBI Taxonomy" id="36596"/>
    <lineage>
        <taxon>Eukaryota</taxon>
        <taxon>Viridiplantae</taxon>
        <taxon>Streptophyta</taxon>
        <taxon>Embryophyta</taxon>
        <taxon>Tracheophyta</taxon>
        <taxon>Spermatophyta</taxon>
        <taxon>Magnoliopsida</taxon>
        <taxon>eudicotyledons</taxon>
        <taxon>Gunneridae</taxon>
        <taxon>Pentapetalae</taxon>
        <taxon>rosids</taxon>
        <taxon>fabids</taxon>
        <taxon>Rosales</taxon>
        <taxon>Rosaceae</taxon>
        <taxon>Amygdaloideae</taxon>
        <taxon>Amygdaleae</taxon>
        <taxon>Prunus</taxon>
    </lineage>
</organism>
<evidence type="ECO:0000256" key="1">
    <source>
        <dbReference type="ARBA" id="ARBA00004479"/>
    </source>
</evidence>
<dbReference type="InterPro" id="IPR041846">
    <property type="entry name" value="ENL_dom"/>
</dbReference>
<evidence type="ECO:0000259" key="17">
    <source>
        <dbReference type="PROSITE" id="PS51485"/>
    </source>
</evidence>
<name>A0A6J5UYU8_PRUAR</name>
<dbReference type="GO" id="GO:0051707">
    <property type="term" value="P:response to other organism"/>
    <property type="evidence" value="ECO:0007669"/>
    <property type="project" value="UniProtKB-ARBA"/>
</dbReference>
<dbReference type="InterPro" id="IPR051716">
    <property type="entry name" value="Plant_RL_S/T_kinase"/>
</dbReference>
<dbReference type="PROSITE" id="PS51485">
    <property type="entry name" value="PHYTOCYANIN"/>
    <property type="match status" value="1"/>
</dbReference>
<evidence type="ECO:0000313" key="19">
    <source>
        <dbReference type="Proteomes" id="UP000507222"/>
    </source>
</evidence>
<keyword evidence="8" id="KW-0547">Nucleotide-binding</keyword>
<keyword evidence="9" id="KW-0067">ATP-binding</keyword>
<evidence type="ECO:0000256" key="8">
    <source>
        <dbReference type="ARBA" id="ARBA00022741"/>
    </source>
</evidence>
<feature type="transmembrane region" description="Helical" evidence="16">
    <location>
        <begin position="660"/>
        <end position="684"/>
    </location>
</feature>
<keyword evidence="11" id="KW-1015">Disulfide bond</keyword>
<keyword evidence="6" id="KW-0732">Signal</keyword>
<protein>
    <recommendedName>
        <fullName evidence="17">Phytocyanin domain-containing protein</fullName>
    </recommendedName>
</protein>
<evidence type="ECO:0000256" key="10">
    <source>
        <dbReference type="ARBA" id="ARBA00023136"/>
    </source>
</evidence>
<dbReference type="PANTHER" id="PTHR48053:SF44">
    <property type="entry name" value="LEUCINE-RICH REPEAT DOMAIN, L DOMAIN-CONTAINING PROTEIN-RELATED"/>
    <property type="match status" value="1"/>
</dbReference>
<dbReference type="GO" id="GO:0005524">
    <property type="term" value="F:ATP binding"/>
    <property type="evidence" value="ECO:0007669"/>
    <property type="project" value="UniProtKB-KW"/>
</dbReference>
<evidence type="ECO:0000256" key="11">
    <source>
        <dbReference type="ARBA" id="ARBA00023157"/>
    </source>
</evidence>
<keyword evidence="7" id="KW-0677">Repeat</keyword>
<dbReference type="FunFam" id="3.80.10.10:FF:000299">
    <property type="entry name" value="Piriformospora indica-insensitive protein 2"/>
    <property type="match status" value="1"/>
</dbReference>
<gene>
    <name evidence="18" type="ORF">CURHAP_LOCUS34255</name>
</gene>
<accession>A0A6J5UYU8</accession>
<evidence type="ECO:0000256" key="15">
    <source>
        <dbReference type="ARBA" id="ARBA00035011"/>
    </source>
</evidence>
<evidence type="ECO:0000256" key="14">
    <source>
        <dbReference type="ARBA" id="ARBA00023288"/>
    </source>
</evidence>
<evidence type="ECO:0000256" key="9">
    <source>
        <dbReference type="ARBA" id="ARBA00022840"/>
    </source>
</evidence>